<dbReference type="Proteomes" id="UP000002572">
    <property type="component" value="Chromosome"/>
</dbReference>
<dbReference type="eggNOG" id="COG2199">
    <property type="taxonomic scope" value="Bacteria"/>
</dbReference>
<dbReference type="RefSeq" id="WP_013505260.1">
    <property type="nucleotide sequence ID" value="NC_014836.1"/>
</dbReference>
<organism evidence="6 7">
    <name type="scientific">Desulfurispirillum indicum (strain ATCC BAA-1389 / DSM 22839 / S5)</name>
    <dbReference type="NCBI Taxonomy" id="653733"/>
    <lineage>
        <taxon>Bacteria</taxon>
        <taxon>Pseudomonadati</taxon>
        <taxon>Chrysiogenota</taxon>
        <taxon>Chrysiogenia</taxon>
        <taxon>Chrysiogenales</taxon>
        <taxon>Chrysiogenaceae</taxon>
        <taxon>Desulfurispirillum</taxon>
    </lineage>
</organism>
<dbReference type="PROSITE" id="PS50113">
    <property type="entry name" value="PAC"/>
    <property type="match status" value="2"/>
</dbReference>
<dbReference type="FunFam" id="3.30.70.270:FF:000001">
    <property type="entry name" value="Diguanylate cyclase domain protein"/>
    <property type="match status" value="1"/>
</dbReference>
<evidence type="ECO:0000313" key="7">
    <source>
        <dbReference type="Proteomes" id="UP000002572"/>
    </source>
</evidence>
<dbReference type="FunCoup" id="E6W1B6">
    <property type="interactions" value="2"/>
</dbReference>
<dbReference type="InterPro" id="IPR001610">
    <property type="entry name" value="PAC"/>
</dbReference>
<dbReference type="AlphaFoldDB" id="E6W1B6"/>
<dbReference type="SUPFAM" id="SSF55073">
    <property type="entry name" value="Nucleotide cyclase"/>
    <property type="match status" value="1"/>
</dbReference>
<dbReference type="STRING" id="653733.Selin_0624"/>
<keyword evidence="7" id="KW-1185">Reference proteome</keyword>
<dbReference type="InterPro" id="IPR011006">
    <property type="entry name" value="CheY-like_superfamily"/>
</dbReference>
<dbReference type="PANTHER" id="PTHR46663:SF3">
    <property type="entry name" value="SLL0267 PROTEIN"/>
    <property type="match status" value="1"/>
</dbReference>
<dbReference type="eggNOG" id="COG3829">
    <property type="taxonomic scope" value="Bacteria"/>
</dbReference>
<dbReference type="GO" id="GO:0000160">
    <property type="term" value="P:phosphorelay signal transduction system"/>
    <property type="evidence" value="ECO:0007669"/>
    <property type="project" value="InterPro"/>
</dbReference>
<dbReference type="InterPro" id="IPR001789">
    <property type="entry name" value="Sig_transdc_resp-reg_receiver"/>
</dbReference>
<name>E6W1B6_DESIS</name>
<dbReference type="NCBIfam" id="TIGR00229">
    <property type="entry name" value="sensory_box"/>
    <property type="match status" value="2"/>
</dbReference>
<dbReference type="SMART" id="SM00267">
    <property type="entry name" value="GGDEF"/>
    <property type="match status" value="1"/>
</dbReference>
<evidence type="ECO:0000256" key="1">
    <source>
        <dbReference type="PROSITE-ProRule" id="PRU00169"/>
    </source>
</evidence>
<dbReference type="SMART" id="SM00086">
    <property type="entry name" value="PAC"/>
    <property type="match status" value="2"/>
</dbReference>
<dbReference type="Pfam" id="PF08447">
    <property type="entry name" value="PAS_3"/>
    <property type="match status" value="1"/>
</dbReference>
<feature type="modified residue" description="4-aspartylphosphate" evidence="1">
    <location>
        <position position="55"/>
    </location>
</feature>
<dbReference type="SUPFAM" id="SSF55785">
    <property type="entry name" value="PYP-like sensor domain (PAS domain)"/>
    <property type="match status" value="4"/>
</dbReference>
<accession>E6W1B6</accession>
<dbReference type="HOGENOM" id="CLU_000445_11_28_0"/>
<dbReference type="InterPro" id="IPR013655">
    <property type="entry name" value="PAS_fold_3"/>
</dbReference>
<dbReference type="Pfam" id="PF13188">
    <property type="entry name" value="PAS_8"/>
    <property type="match status" value="2"/>
</dbReference>
<dbReference type="InterPro" id="IPR043128">
    <property type="entry name" value="Rev_trsase/Diguanyl_cyclase"/>
</dbReference>
<dbReference type="Pfam" id="PF00072">
    <property type="entry name" value="Response_reg"/>
    <property type="match status" value="1"/>
</dbReference>
<feature type="domain" description="GGDEF" evidence="5">
    <location>
        <begin position="670"/>
        <end position="803"/>
    </location>
</feature>
<dbReference type="CDD" id="cd17551">
    <property type="entry name" value="REC_RpfG-like"/>
    <property type="match status" value="1"/>
</dbReference>
<dbReference type="InterPro" id="IPR000700">
    <property type="entry name" value="PAS-assoc_C"/>
</dbReference>
<dbReference type="eggNOG" id="COG3437">
    <property type="taxonomic scope" value="Bacteria"/>
</dbReference>
<dbReference type="InterPro" id="IPR029787">
    <property type="entry name" value="Nucleotide_cyclase"/>
</dbReference>
<dbReference type="SMART" id="SM00448">
    <property type="entry name" value="REC"/>
    <property type="match status" value="1"/>
</dbReference>
<dbReference type="Pfam" id="PF13426">
    <property type="entry name" value="PAS_9"/>
    <property type="match status" value="1"/>
</dbReference>
<dbReference type="PROSITE" id="PS50112">
    <property type="entry name" value="PAS"/>
    <property type="match status" value="3"/>
</dbReference>
<feature type="domain" description="PAS" evidence="3">
    <location>
        <begin position="271"/>
        <end position="309"/>
    </location>
</feature>
<dbReference type="eggNOG" id="COG2202">
    <property type="taxonomic scope" value="Bacteria"/>
</dbReference>
<feature type="domain" description="PAC" evidence="4">
    <location>
        <begin position="217"/>
        <end position="270"/>
    </location>
</feature>
<dbReference type="Gene3D" id="3.30.450.20">
    <property type="entry name" value="PAS domain"/>
    <property type="match status" value="4"/>
</dbReference>
<dbReference type="SMART" id="SM00091">
    <property type="entry name" value="PAS"/>
    <property type="match status" value="4"/>
</dbReference>
<keyword evidence="1" id="KW-0597">Phosphoprotein</keyword>
<feature type="domain" description="PAS" evidence="3">
    <location>
        <begin position="513"/>
        <end position="559"/>
    </location>
</feature>
<evidence type="ECO:0000259" key="4">
    <source>
        <dbReference type="PROSITE" id="PS50113"/>
    </source>
</evidence>
<protein>
    <submittedName>
        <fullName evidence="6">Diguanylate cyclase</fullName>
    </submittedName>
</protein>
<dbReference type="InterPro" id="IPR035965">
    <property type="entry name" value="PAS-like_dom_sf"/>
</dbReference>
<dbReference type="InterPro" id="IPR000014">
    <property type="entry name" value="PAS"/>
</dbReference>
<dbReference type="InterPro" id="IPR052163">
    <property type="entry name" value="DGC-Regulatory_Protein"/>
</dbReference>
<dbReference type="CDD" id="cd01949">
    <property type="entry name" value="GGDEF"/>
    <property type="match status" value="1"/>
</dbReference>
<dbReference type="InterPro" id="IPR000160">
    <property type="entry name" value="GGDEF_dom"/>
</dbReference>
<reference evidence="6 7" key="1">
    <citation type="submission" date="2010-12" db="EMBL/GenBank/DDBJ databases">
        <title>Complete sequence of Desulfurispirillum indicum S5.</title>
        <authorList>
            <consortium name="US DOE Joint Genome Institute"/>
            <person name="Lucas S."/>
            <person name="Copeland A."/>
            <person name="Lapidus A."/>
            <person name="Cheng J.-F."/>
            <person name="Goodwin L."/>
            <person name="Pitluck S."/>
            <person name="Chertkov O."/>
            <person name="Held B."/>
            <person name="Detter J.C."/>
            <person name="Han C."/>
            <person name="Tapia R."/>
            <person name="Land M."/>
            <person name="Hauser L."/>
            <person name="Kyrpides N."/>
            <person name="Ivanova N."/>
            <person name="Mikhailova N."/>
            <person name="Haggblom M."/>
            <person name="Rauschenbach I."/>
            <person name="Bini E."/>
            <person name="Woyke T."/>
        </authorList>
    </citation>
    <scope>NUCLEOTIDE SEQUENCE [LARGE SCALE GENOMIC DNA]</scope>
    <source>
        <strain evidence="7">ATCC BAA-1389 / DSM 22839 / S5</strain>
    </source>
</reference>
<dbReference type="PROSITE" id="PS50887">
    <property type="entry name" value="GGDEF"/>
    <property type="match status" value="1"/>
</dbReference>
<evidence type="ECO:0000259" key="3">
    <source>
        <dbReference type="PROSITE" id="PS50112"/>
    </source>
</evidence>
<evidence type="ECO:0000313" key="6">
    <source>
        <dbReference type="EMBL" id="ADU65372.1"/>
    </source>
</evidence>
<dbReference type="NCBIfam" id="TIGR00254">
    <property type="entry name" value="GGDEF"/>
    <property type="match status" value="1"/>
</dbReference>
<dbReference type="PROSITE" id="PS50110">
    <property type="entry name" value="RESPONSE_REGULATORY"/>
    <property type="match status" value="1"/>
</dbReference>
<dbReference type="Pfam" id="PF00990">
    <property type="entry name" value="GGDEF"/>
    <property type="match status" value="1"/>
</dbReference>
<dbReference type="EMBL" id="CP002432">
    <property type="protein sequence ID" value="ADU65372.1"/>
    <property type="molecule type" value="Genomic_DNA"/>
</dbReference>
<dbReference type="CDD" id="cd00130">
    <property type="entry name" value="PAS"/>
    <property type="match status" value="2"/>
</dbReference>
<feature type="domain" description="PAC" evidence="4">
    <location>
        <begin position="586"/>
        <end position="638"/>
    </location>
</feature>
<gene>
    <name evidence="6" type="ordered locus">Selin_0624</name>
</gene>
<dbReference type="Gene3D" id="3.30.70.270">
    <property type="match status" value="1"/>
</dbReference>
<proteinExistence type="predicted"/>
<dbReference type="Gene3D" id="3.40.50.2300">
    <property type="match status" value="1"/>
</dbReference>
<sequence>MSKMIILAVDDSKTILALMKQMTKNMENCQLEGFVNSRDALEWCQDQHIDLLIVDYMMPDLDGITFLREFKSNSRHRHVPVLMITASEDLDIRHRSLEHGANDFLTKPLDMLEFTTRVRNMLSLRRYQKALEENIKLLRQSEERWQFALEGSGDGVWDWDTQTDAMFLSKNLKAMLGYADHELSSNYTSFMDLLHPDDLPLIQWEVQLHLQGKTPTFVVEKRMRCKDGSYKWVLTRGKIIEWATDGKPLRAVGTMSDISERKDMENYLKDSSDRMRKILDAVDALIVVTQMEGDEQILFVNHHARKLYGDIEGQPWSCFNRDTAPAQQALVDRHGNPSGEVVAWEEYDASLGRWFLRHDQGIRWVDGSVVRMQVATDITERHQIMETLQKNEKKYRELFDNMKSGVAIYDVESGGDVFVFKDVNKSAESILCARKEDLIGRNLTKALPGVEDFGLLTVLQDVYRSGSPQYFPPAHYHDDSRQGYFENFVYRLPSGEVVAIFDDVTEEKLAEQELRLAAKVFESSMDAIVITDRNNAIVSVNQAFTTITGYSREEVIGHNPNLLSSGRQDEEFYHQMWQSLLHLGQWKGEIWNRRKNGEIYPQWVSISTATDADNAITHYIAIFSDISERKAAEERIQYLAWHDPLTGLPNRALLQDRLERALVLACRNEHQLAVLFVDLDRFKIINDTLGHHMGDLLLQEVAKRLCACVRQSDTVSRQGGDEFVILLLDITGADAAAMVASKIVEAIARPFTIDGHCLHTSPSVGISLYPHHGRDKASLLKKADGAMYKAKDMGRNNFQFADDDESEGEQQE</sequence>
<feature type="domain" description="Response regulatory" evidence="2">
    <location>
        <begin position="5"/>
        <end position="122"/>
    </location>
</feature>
<dbReference type="OrthoDB" id="9812260at2"/>
<feature type="domain" description="PAS" evidence="3">
    <location>
        <begin position="141"/>
        <end position="213"/>
    </location>
</feature>
<evidence type="ECO:0000259" key="5">
    <source>
        <dbReference type="PROSITE" id="PS50887"/>
    </source>
</evidence>
<evidence type="ECO:0000259" key="2">
    <source>
        <dbReference type="PROSITE" id="PS50110"/>
    </source>
</evidence>
<dbReference type="SUPFAM" id="SSF52172">
    <property type="entry name" value="CheY-like"/>
    <property type="match status" value="1"/>
</dbReference>
<dbReference type="GO" id="GO:0003824">
    <property type="term" value="F:catalytic activity"/>
    <property type="evidence" value="ECO:0007669"/>
    <property type="project" value="UniProtKB-ARBA"/>
</dbReference>
<dbReference type="PANTHER" id="PTHR46663">
    <property type="entry name" value="DIGUANYLATE CYCLASE DGCT-RELATED"/>
    <property type="match status" value="1"/>
</dbReference>
<dbReference type="KEGG" id="din:Selin_0624"/>
<dbReference type="InParanoid" id="E6W1B6"/>